<dbReference type="OrthoDB" id="2664633at2"/>
<protein>
    <submittedName>
        <fullName evidence="1">Uncharacterized protein</fullName>
    </submittedName>
</protein>
<evidence type="ECO:0000313" key="2">
    <source>
        <dbReference type="Proteomes" id="UP000289166"/>
    </source>
</evidence>
<dbReference type="AlphaFoldDB" id="A0A4Q0I0R3"/>
<dbReference type="Proteomes" id="UP000289166">
    <property type="component" value="Unassembled WGS sequence"/>
</dbReference>
<comment type="caution">
    <text evidence="1">The sequence shown here is derived from an EMBL/GenBank/DDBJ whole genome shotgun (WGS) entry which is preliminary data.</text>
</comment>
<dbReference type="RefSeq" id="WP_069196056.1">
    <property type="nucleotide sequence ID" value="NZ_RLII01000038.1"/>
</dbReference>
<gene>
    <name evidence="1" type="ORF">EFD62_16015</name>
</gene>
<accession>A0A4Q0I0R3</accession>
<name>A0A4Q0I0R3_9FIRM</name>
<keyword evidence="2" id="KW-1185">Reference proteome</keyword>
<reference evidence="2" key="1">
    <citation type="submission" date="2018-11" db="EMBL/GenBank/DDBJ databases">
        <title>Genome sequencing of a novel mesophilic and cellulolytic organism within the genus Hungateiclostridium.</title>
        <authorList>
            <person name="Rettenmaier R."/>
            <person name="Liebl W."/>
            <person name="Zverlov V."/>
        </authorList>
    </citation>
    <scope>NUCLEOTIDE SEQUENCE [LARGE SCALE GENOMIC DNA]</scope>
    <source>
        <strain evidence="2">N2K1</strain>
    </source>
</reference>
<evidence type="ECO:0000313" key="1">
    <source>
        <dbReference type="EMBL" id="RXE57758.1"/>
    </source>
</evidence>
<organism evidence="1 2">
    <name type="scientific">Acetivibrio mesophilus</name>
    <dbReference type="NCBI Taxonomy" id="2487273"/>
    <lineage>
        <taxon>Bacteria</taxon>
        <taxon>Bacillati</taxon>
        <taxon>Bacillota</taxon>
        <taxon>Clostridia</taxon>
        <taxon>Eubacteriales</taxon>
        <taxon>Oscillospiraceae</taxon>
        <taxon>Acetivibrio</taxon>
    </lineage>
</organism>
<proteinExistence type="predicted"/>
<dbReference type="EMBL" id="RLII01000038">
    <property type="protein sequence ID" value="RXE57758.1"/>
    <property type="molecule type" value="Genomic_DNA"/>
</dbReference>
<sequence>MKSFNKKFGDQFLLEDKIKIVTGNETKNIRKIISPEEFFQRSGVRGINDAKAGQPFYPSGSITVTPDGQIIILPGRWY</sequence>